<dbReference type="PROSITE" id="PS51257">
    <property type="entry name" value="PROKAR_LIPOPROTEIN"/>
    <property type="match status" value="1"/>
</dbReference>
<proteinExistence type="predicted"/>
<gene>
    <name evidence="3" type="ORF">FCL40_14090</name>
</gene>
<name>A0A4U1BBB3_9GAMM</name>
<dbReference type="InterPro" id="IPR019734">
    <property type="entry name" value="TPR_rpt"/>
</dbReference>
<dbReference type="Gene3D" id="1.25.40.10">
    <property type="entry name" value="Tetratricopeptide repeat domain"/>
    <property type="match status" value="1"/>
</dbReference>
<organism evidence="3 4">
    <name type="scientific">Ferrimonas sediminicola</name>
    <dbReference type="NCBI Taxonomy" id="2569538"/>
    <lineage>
        <taxon>Bacteria</taxon>
        <taxon>Pseudomonadati</taxon>
        <taxon>Pseudomonadota</taxon>
        <taxon>Gammaproteobacteria</taxon>
        <taxon>Alteromonadales</taxon>
        <taxon>Ferrimonadaceae</taxon>
        <taxon>Ferrimonas</taxon>
    </lineage>
</organism>
<evidence type="ECO:0000313" key="3">
    <source>
        <dbReference type="EMBL" id="TKB48051.1"/>
    </source>
</evidence>
<dbReference type="InterPro" id="IPR011990">
    <property type="entry name" value="TPR-like_helical_dom_sf"/>
</dbReference>
<reference evidence="3 4" key="1">
    <citation type="submission" date="2019-04" db="EMBL/GenBank/DDBJ databases">
        <authorList>
            <person name="Hwang J.C."/>
        </authorList>
    </citation>
    <scope>NUCLEOTIDE SEQUENCE [LARGE SCALE GENOMIC DNA]</scope>
    <source>
        <strain evidence="3 4">IMCC35001</strain>
    </source>
</reference>
<dbReference type="EMBL" id="SWCI01000010">
    <property type="protein sequence ID" value="TKB48051.1"/>
    <property type="molecule type" value="Genomic_DNA"/>
</dbReference>
<keyword evidence="4" id="KW-1185">Reference proteome</keyword>
<feature type="chain" id="PRO_5020668802" evidence="2">
    <location>
        <begin position="20"/>
        <end position="449"/>
    </location>
</feature>
<protein>
    <submittedName>
        <fullName evidence="3">Uncharacterized protein</fullName>
    </submittedName>
</protein>
<feature type="repeat" description="TPR" evidence="1">
    <location>
        <begin position="199"/>
        <end position="232"/>
    </location>
</feature>
<feature type="signal peptide" evidence="2">
    <location>
        <begin position="1"/>
        <end position="19"/>
    </location>
</feature>
<evidence type="ECO:0000256" key="2">
    <source>
        <dbReference type="SAM" id="SignalP"/>
    </source>
</evidence>
<evidence type="ECO:0000256" key="1">
    <source>
        <dbReference type="PROSITE-ProRule" id="PRU00339"/>
    </source>
</evidence>
<accession>A0A4U1BBB3</accession>
<keyword evidence="1" id="KW-0802">TPR repeat</keyword>
<dbReference type="Proteomes" id="UP000305674">
    <property type="component" value="Unassembled WGS sequence"/>
</dbReference>
<dbReference type="SUPFAM" id="SSF48452">
    <property type="entry name" value="TPR-like"/>
    <property type="match status" value="1"/>
</dbReference>
<dbReference type="OrthoDB" id="9769023at2"/>
<dbReference type="PROSITE" id="PS50005">
    <property type="entry name" value="TPR"/>
    <property type="match status" value="1"/>
</dbReference>
<sequence length="449" mass="48970">MKVALGALALTALLLGGCASNSLFLPYPAQMGEVKAQLNRGQGQPLKPLEAGLQGQDRLLYAQEAGRVAQLQGDFDASRRYFDQALALYDQRDWIALVSLSDLTSQAAGATLSDNLIPYPGQAYERILVHQYQSLNYLLSGDLTGATVEARRADQAQTLALRAYEEREEIKTLRSAGLNRELARLASLGGNATHSFINGYTLYQNAVLFEAQGELNDALIDLRKALQAYPDNGLLAAEYVRLSCQLAIDCDDARRQFGAPSEVGAGQGRLVVLLETGYVPAKESVTLPFTIDGYYQQVSLPTYRGNQAVPARVELSLEGSERHRGEAQLIGEIDTLAIRALQEQYPAIVLRQALRVAAKAGTNQWAEKKGGEVGAIAMQIFNALTEQADRRSWLTLPHQAWMWPKAVAPGQYRLAIDGNPQPVEVRAGRTTLVWAVKAGPGIRMHSVIL</sequence>
<dbReference type="RefSeq" id="WP_136853940.1">
    <property type="nucleotide sequence ID" value="NZ_SWCI01000010.1"/>
</dbReference>
<dbReference type="SMART" id="SM00028">
    <property type="entry name" value="TPR"/>
    <property type="match status" value="2"/>
</dbReference>
<comment type="caution">
    <text evidence="3">The sequence shown here is derived from an EMBL/GenBank/DDBJ whole genome shotgun (WGS) entry which is preliminary data.</text>
</comment>
<dbReference type="AlphaFoldDB" id="A0A4U1BBB3"/>
<keyword evidence="2" id="KW-0732">Signal</keyword>
<evidence type="ECO:0000313" key="4">
    <source>
        <dbReference type="Proteomes" id="UP000305674"/>
    </source>
</evidence>